<feature type="non-terminal residue" evidence="1">
    <location>
        <position position="151"/>
    </location>
</feature>
<name>A0A699HWZ5_TANCI</name>
<reference evidence="1" key="1">
    <citation type="journal article" date="2019" name="Sci. Rep.">
        <title>Draft genome of Tanacetum cinerariifolium, the natural source of mosquito coil.</title>
        <authorList>
            <person name="Yamashiro T."/>
            <person name="Shiraishi A."/>
            <person name="Satake H."/>
            <person name="Nakayama K."/>
        </authorList>
    </citation>
    <scope>NUCLEOTIDE SEQUENCE</scope>
</reference>
<gene>
    <name evidence="1" type="ORF">Tci_458273</name>
</gene>
<comment type="caution">
    <text evidence="1">The sequence shown here is derived from an EMBL/GenBank/DDBJ whole genome shotgun (WGS) entry which is preliminary data.</text>
</comment>
<dbReference type="AlphaFoldDB" id="A0A699HWZ5"/>
<evidence type="ECO:0000313" key="1">
    <source>
        <dbReference type="EMBL" id="GEY86299.1"/>
    </source>
</evidence>
<sequence>MKINTKFVNTLQPEWSRFFIAAKQVRNLPSVNFDQLYAFIKHNEKDAKEVREMRQRFLKPLALLLQATANFKADHVDAYDSDCNNKATANVIFMENLSPVGFLNDDTVEPHYDSDTLTEEQDMCSGKCITSQLSNSQSVKEIQPRKINAYE</sequence>
<evidence type="ECO:0008006" key="2">
    <source>
        <dbReference type="Google" id="ProtNLM"/>
    </source>
</evidence>
<dbReference type="EMBL" id="BKCJ010216946">
    <property type="protein sequence ID" value="GEY86299.1"/>
    <property type="molecule type" value="Genomic_DNA"/>
</dbReference>
<accession>A0A699HWZ5</accession>
<proteinExistence type="predicted"/>
<protein>
    <recommendedName>
        <fullName evidence="2">Integrase, catalytic region, zinc finger, CCHC-type, peptidase aspartic, catalytic</fullName>
    </recommendedName>
</protein>
<organism evidence="1">
    <name type="scientific">Tanacetum cinerariifolium</name>
    <name type="common">Dalmatian daisy</name>
    <name type="synonym">Chrysanthemum cinerariifolium</name>
    <dbReference type="NCBI Taxonomy" id="118510"/>
    <lineage>
        <taxon>Eukaryota</taxon>
        <taxon>Viridiplantae</taxon>
        <taxon>Streptophyta</taxon>
        <taxon>Embryophyta</taxon>
        <taxon>Tracheophyta</taxon>
        <taxon>Spermatophyta</taxon>
        <taxon>Magnoliopsida</taxon>
        <taxon>eudicotyledons</taxon>
        <taxon>Gunneridae</taxon>
        <taxon>Pentapetalae</taxon>
        <taxon>asterids</taxon>
        <taxon>campanulids</taxon>
        <taxon>Asterales</taxon>
        <taxon>Asteraceae</taxon>
        <taxon>Asteroideae</taxon>
        <taxon>Anthemideae</taxon>
        <taxon>Anthemidinae</taxon>
        <taxon>Tanacetum</taxon>
    </lineage>
</organism>